<gene>
    <name evidence="2" type="primary">LOC106535989</name>
</gene>
<dbReference type="RefSeq" id="XP_013888607.1">
    <property type="nucleotide sequence ID" value="XM_014033153.1"/>
</dbReference>
<dbReference type="KEGG" id="alim:106535989"/>
<dbReference type="PANTHER" id="PTHR31025:SF25">
    <property type="entry name" value="ZINC FINGER (C2H2)-60"/>
    <property type="match status" value="1"/>
</dbReference>
<keyword evidence="1" id="KW-1185">Reference proteome</keyword>
<dbReference type="STRING" id="52670.A0A2I4D8P9"/>
<name>A0A2I4D8P9_AUSLI</name>
<sequence>MADCPVLRSLSTEELIQKISEAGIKINEEEARRFKENDVDGETVDYGLTEAMVGYLFDGSFKKQVKFQQFVRQYKEGETSITLEPVPVDVCPSTSTVELQCLPSSDASGEVAHRRLPVVTIIPTFPKDVQMKLDAKEPCHRVSKLRNKIVRVLYEMMAEYTMYPTNVEYTQVAKALIMKYPFLRDMERNGYHTWHMSLKRKFKAERAPLVSDTEVRKLKEKFGHTKQSKTTKTSSKVSRNSLSQSFEICVGEDSASVEAHVDVLQSEYRKMHPDMTTVKDRMARTFSWRRREIMEGMPVEEVLNKYPFLKMPTICIDEVDRLHPSTFAFCHRFKEGFATVLPNVLKFAQGKSVLAKQYNDARKDALAEDLPGIDLRAGLILLPSVFREKIEHYITLGEKDAATPYPTIQLRNNEWKMAMTSAGPSVVKVDGVDVCHCMDLDEAFITAFSMYFVFNIAYPPHLKNTLTFLQRRIVSIVEEGDKTLPITVLRVINNLC</sequence>
<dbReference type="OrthoDB" id="10049949at2759"/>
<proteinExistence type="predicted"/>
<evidence type="ECO:0000313" key="1">
    <source>
        <dbReference type="Proteomes" id="UP000192220"/>
    </source>
</evidence>
<accession>A0A2I4D8P9</accession>
<reference evidence="2" key="1">
    <citation type="submission" date="2025-08" db="UniProtKB">
        <authorList>
            <consortium name="RefSeq"/>
        </authorList>
    </citation>
    <scope>IDENTIFICATION</scope>
    <source>
        <strain evidence="2">Quisiro</strain>
        <tissue evidence="2">Liver</tissue>
    </source>
</reference>
<protein>
    <submittedName>
        <fullName evidence="2">Uncharacterized protein LOC106535989</fullName>
    </submittedName>
</protein>
<dbReference type="Proteomes" id="UP000192220">
    <property type="component" value="Unplaced"/>
</dbReference>
<dbReference type="InParanoid" id="A0A2I4D8P9"/>
<organism evidence="1 2">
    <name type="scientific">Austrofundulus limnaeus</name>
    <name type="common">Annual killifish</name>
    <dbReference type="NCBI Taxonomy" id="52670"/>
    <lineage>
        <taxon>Eukaryota</taxon>
        <taxon>Metazoa</taxon>
        <taxon>Chordata</taxon>
        <taxon>Craniata</taxon>
        <taxon>Vertebrata</taxon>
        <taxon>Euteleostomi</taxon>
        <taxon>Actinopterygii</taxon>
        <taxon>Neopterygii</taxon>
        <taxon>Teleostei</taxon>
        <taxon>Neoteleostei</taxon>
        <taxon>Acanthomorphata</taxon>
        <taxon>Ovalentaria</taxon>
        <taxon>Atherinomorphae</taxon>
        <taxon>Cyprinodontiformes</taxon>
        <taxon>Rivulidae</taxon>
        <taxon>Austrofundulus</taxon>
    </lineage>
</organism>
<dbReference type="PANTHER" id="PTHR31025">
    <property type="entry name" value="SI:CH211-196P9.1-RELATED"/>
    <property type="match status" value="1"/>
</dbReference>
<dbReference type="AlphaFoldDB" id="A0A2I4D8P9"/>
<dbReference type="GeneID" id="106535989"/>
<evidence type="ECO:0000313" key="2">
    <source>
        <dbReference type="RefSeq" id="XP_013888607.1"/>
    </source>
</evidence>